<proteinExistence type="predicted"/>
<comment type="caution">
    <text evidence="1">The sequence shown here is derived from an EMBL/GenBank/DDBJ whole genome shotgun (WGS) entry which is preliminary data.</text>
</comment>
<evidence type="ECO:0000313" key="1">
    <source>
        <dbReference type="EMBL" id="KAF5786378.1"/>
    </source>
</evidence>
<gene>
    <name evidence="1" type="ORF">HanXRQr2_Chr10g0440251</name>
</gene>
<evidence type="ECO:0000313" key="2">
    <source>
        <dbReference type="Proteomes" id="UP000215914"/>
    </source>
</evidence>
<keyword evidence="2" id="KW-1185">Reference proteome</keyword>
<organism evidence="1 2">
    <name type="scientific">Helianthus annuus</name>
    <name type="common">Common sunflower</name>
    <dbReference type="NCBI Taxonomy" id="4232"/>
    <lineage>
        <taxon>Eukaryota</taxon>
        <taxon>Viridiplantae</taxon>
        <taxon>Streptophyta</taxon>
        <taxon>Embryophyta</taxon>
        <taxon>Tracheophyta</taxon>
        <taxon>Spermatophyta</taxon>
        <taxon>Magnoliopsida</taxon>
        <taxon>eudicotyledons</taxon>
        <taxon>Gunneridae</taxon>
        <taxon>Pentapetalae</taxon>
        <taxon>asterids</taxon>
        <taxon>campanulids</taxon>
        <taxon>Asterales</taxon>
        <taxon>Asteraceae</taxon>
        <taxon>Asteroideae</taxon>
        <taxon>Heliantheae alliance</taxon>
        <taxon>Heliantheae</taxon>
        <taxon>Helianthus</taxon>
    </lineage>
</organism>
<dbReference type="Proteomes" id="UP000215914">
    <property type="component" value="Unassembled WGS sequence"/>
</dbReference>
<sequence>MRPSGWGQSVGTWNAGTCWLEGASGHGCLVELFIKHLFTLVV</sequence>
<name>A0A9K3HWX6_HELAN</name>
<dbReference type="AlphaFoldDB" id="A0A9K3HWX6"/>
<dbReference type="EMBL" id="MNCJ02000325">
    <property type="protein sequence ID" value="KAF5786378.1"/>
    <property type="molecule type" value="Genomic_DNA"/>
</dbReference>
<protein>
    <submittedName>
        <fullName evidence="1">Uncharacterized protein</fullName>
    </submittedName>
</protein>
<accession>A0A9K3HWX6</accession>
<reference evidence="1" key="2">
    <citation type="submission" date="2020-06" db="EMBL/GenBank/DDBJ databases">
        <title>Helianthus annuus Genome sequencing and assembly Release 2.</title>
        <authorList>
            <person name="Gouzy J."/>
            <person name="Langlade N."/>
            <person name="Munos S."/>
        </authorList>
    </citation>
    <scope>NUCLEOTIDE SEQUENCE</scope>
    <source>
        <tissue evidence="1">Leaves</tissue>
    </source>
</reference>
<dbReference type="Gramene" id="mRNA:HanXRQr2_Chr10g0440251">
    <property type="protein sequence ID" value="mRNA:HanXRQr2_Chr10g0440251"/>
    <property type="gene ID" value="HanXRQr2_Chr10g0440251"/>
</dbReference>
<reference evidence="1" key="1">
    <citation type="journal article" date="2017" name="Nature">
        <title>The sunflower genome provides insights into oil metabolism, flowering and Asterid evolution.</title>
        <authorList>
            <person name="Badouin H."/>
            <person name="Gouzy J."/>
            <person name="Grassa C.J."/>
            <person name="Murat F."/>
            <person name="Staton S.E."/>
            <person name="Cottret L."/>
            <person name="Lelandais-Briere C."/>
            <person name="Owens G.L."/>
            <person name="Carrere S."/>
            <person name="Mayjonade B."/>
            <person name="Legrand L."/>
            <person name="Gill N."/>
            <person name="Kane N.C."/>
            <person name="Bowers J.E."/>
            <person name="Hubner S."/>
            <person name="Bellec A."/>
            <person name="Berard A."/>
            <person name="Berges H."/>
            <person name="Blanchet N."/>
            <person name="Boniface M.C."/>
            <person name="Brunel D."/>
            <person name="Catrice O."/>
            <person name="Chaidir N."/>
            <person name="Claudel C."/>
            <person name="Donnadieu C."/>
            <person name="Faraut T."/>
            <person name="Fievet G."/>
            <person name="Helmstetter N."/>
            <person name="King M."/>
            <person name="Knapp S.J."/>
            <person name="Lai Z."/>
            <person name="Le Paslier M.C."/>
            <person name="Lippi Y."/>
            <person name="Lorenzon L."/>
            <person name="Mandel J.R."/>
            <person name="Marage G."/>
            <person name="Marchand G."/>
            <person name="Marquand E."/>
            <person name="Bret-Mestries E."/>
            <person name="Morien E."/>
            <person name="Nambeesan S."/>
            <person name="Nguyen T."/>
            <person name="Pegot-Espagnet P."/>
            <person name="Pouilly N."/>
            <person name="Raftis F."/>
            <person name="Sallet E."/>
            <person name="Schiex T."/>
            <person name="Thomas J."/>
            <person name="Vandecasteele C."/>
            <person name="Vares D."/>
            <person name="Vear F."/>
            <person name="Vautrin S."/>
            <person name="Crespi M."/>
            <person name="Mangin B."/>
            <person name="Burke J.M."/>
            <person name="Salse J."/>
            <person name="Munos S."/>
            <person name="Vincourt P."/>
            <person name="Rieseberg L.H."/>
            <person name="Langlade N.B."/>
        </authorList>
    </citation>
    <scope>NUCLEOTIDE SEQUENCE</scope>
    <source>
        <tissue evidence="1">Leaves</tissue>
    </source>
</reference>